<feature type="domain" description="SpoVT-AbrB" evidence="2">
    <location>
        <begin position="3"/>
        <end position="48"/>
    </location>
</feature>
<dbReference type="Pfam" id="PF04014">
    <property type="entry name" value="MazE_antitoxin"/>
    <property type="match status" value="1"/>
</dbReference>
<dbReference type="InterPro" id="IPR037914">
    <property type="entry name" value="SpoVT-AbrB_sf"/>
</dbReference>
<sequence>MYANIQRWGNSNALRLPKAILESAFLKENDRVEVIASENQIIIKKAETMKHKTLAERLKKFNSEYETEEWDTGKTVGREIW</sequence>
<dbReference type="PANTHER" id="PTHR40516:SF1">
    <property type="entry name" value="ANTITOXIN CHPS-RELATED"/>
    <property type="match status" value="1"/>
</dbReference>
<accession>A0A6M0SNY7</accession>
<dbReference type="SMART" id="SM00966">
    <property type="entry name" value="SpoVT_AbrB"/>
    <property type="match status" value="1"/>
</dbReference>
<dbReference type="GO" id="GO:0097351">
    <property type="term" value="F:toxin sequestering activity"/>
    <property type="evidence" value="ECO:0007669"/>
    <property type="project" value="InterPro"/>
</dbReference>
<dbReference type="InterPro" id="IPR007159">
    <property type="entry name" value="SpoVT-AbrB_dom"/>
</dbReference>
<keyword evidence="1 3" id="KW-0238">DNA-binding</keyword>
<dbReference type="EMBL" id="SGKU01000028">
    <property type="protein sequence ID" value="NFA43032.1"/>
    <property type="molecule type" value="Genomic_DNA"/>
</dbReference>
<dbReference type="PROSITE" id="PS51740">
    <property type="entry name" value="SPOVT_ABRB"/>
    <property type="match status" value="1"/>
</dbReference>
<organism evidence="3 4">
    <name type="scientific">Clostridium botulinum</name>
    <dbReference type="NCBI Taxonomy" id="1491"/>
    <lineage>
        <taxon>Bacteria</taxon>
        <taxon>Bacillati</taxon>
        <taxon>Bacillota</taxon>
        <taxon>Clostridia</taxon>
        <taxon>Eubacteriales</taxon>
        <taxon>Clostridiaceae</taxon>
        <taxon>Clostridium</taxon>
    </lineage>
</organism>
<dbReference type="InterPro" id="IPR039052">
    <property type="entry name" value="Antitox_PemI-like"/>
</dbReference>
<dbReference type="SUPFAM" id="SSF89447">
    <property type="entry name" value="AbrB/MazE/MraZ-like"/>
    <property type="match status" value="1"/>
</dbReference>
<protein>
    <submittedName>
        <fullName evidence="3">AbrB/MazE/SpoVT family DNA-binding domain-containing protein</fullName>
    </submittedName>
</protein>
<evidence type="ECO:0000256" key="1">
    <source>
        <dbReference type="PROSITE-ProRule" id="PRU01076"/>
    </source>
</evidence>
<dbReference type="AlphaFoldDB" id="A0A6M0SNY7"/>
<dbReference type="Gene3D" id="2.10.260.10">
    <property type="match status" value="1"/>
</dbReference>
<proteinExistence type="predicted"/>
<dbReference type="GO" id="GO:0003677">
    <property type="term" value="F:DNA binding"/>
    <property type="evidence" value="ECO:0007669"/>
    <property type="project" value="UniProtKB-UniRule"/>
</dbReference>
<evidence type="ECO:0000313" key="3">
    <source>
        <dbReference type="EMBL" id="NFA43032.1"/>
    </source>
</evidence>
<name>A0A6M0SNY7_CLOBO</name>
<gene>
    <name evidence="3" type="ORF">EXM65_10695</name>
</gene>
<reference evidence="3 4" key="1">
    <citation type="submission" date="2019-02" db="EMBL/GenBank/DDBJ databases">
        <title>Genome sequencing of Clostridium botulinum clinical isolates.</title>
        <authorList>
            <person name="Brunt J."/>
            <person name="Van Vliet A.H.M."/>
            <person name="Stringer S.C."/>
            <person name="Grant K.A."/>
            <person name="Carter A.C."/>
            <person name="Peck M.W."/>
        </authorList>
    </citation>
    <scope>NUCLEOTIDE SEQUENCE [LARGE SCALE GENOMIC DNA]</scope>
    <source>
        <strain evidence="3 4">H113700579</strain>
    </source>
</reference>
<dbReference type="PANTHER" id="PTHR40516">
    <property type="entry name" value="ANTITOXIN CHPS-RELATED"/>
    <property type="match status" value="1"/>
</dbReference>
<comment type="caution">
    <text evidence="3">The sequence shown here is derived from an EMBL/GenBank/DDBJ whole genome shotgun (WGS) entry which is preliminary data.</text>
</comment>
<dbReference type="Proteomes" id="UP000472355">
    <property type="component" value="Unassembled WGS sequence"/>
</dbReference>
<evidence type="ECO:0000313" key="4">
    <source>
        <dbReference type="Proteomes" id="UP000472355"/>
    </source>
</evidence>
<evidence type="ECO:0000259" key="2">
    <source>
        <dbReference type="PROSITE" id="PS51740"/>
    </source>
</evidence>